<proteinExistence type="predicted"/>
<sequence>MNEFSFKHNISPLYIPKTADEMKALRYFKRTFKSRLLKD</sequence>
<dbReference type="Proteomes" id="UP000070531">
    <property type="component" value="Unassembled WGS sequence"/>
</dbReference>
<dbReference type="AlphaFoldDB" id="A0A134B6Z0"/>
<dbReference type="STRING" id="419005.HMPREF1860_01748"/>
<accession>A0A134B6Z0</accession>
<dbReference type="PATRIC" id="fig|419005.5.peg.1742"/>
<dbReference type="EMBL" id="LSDL01000114">
    <property type="protein sequence ID" value="KXB75707.1"/>
    <property type="molecule type" value="Genomic_DNA"/>
</dbReference>
<gene>
    <name evidence="1" type="ORF">HMPREF1860_01748</name>
</gene>
<organism evidence="1">
    <name type="scientific">Prevotella amnii</name>
    <dbReference type="NCBI Taxonomy" id="419005"/>
    <lineage>
        <taxon>Bacteria</taxon>
        <taxon>Pseudomonadati</taxon>
        <taxon>Bacteroidota</taxon>
        <taxon>Bacteroidia</taxon>
        <taxon>Bacteroidales</taxon>
        <taxon>Prevotellaceae</taxon>
        <taxon>Prevotella</taxon>
    </lineage>
</organism>
<reference evidence="1 2" key="1">
    <citation type="submission" date="2016-01" db="EMBL/GenBank/DDBJ databases">
        <authorList>
            <person name="Oliw E.H."/>
        </authorList>
    </citation>
    <scope>NUCLEOTIDE SEQUENCE [LARGE SCALE GENOMIC DNA]</scope>
    <source>
        <strain evidence="1 2">DNF00307</strain>
    </source>
</reference>
<name>A0A134B6Z0_9BACT</name>
<evidence type="ECO:0000313" key="1">
    <source>
        <dbReference type="EMBL" id="KXB75707.1"/>
    </source>
</evidence>
<protein>
    <submittedName>
        <fullName evidence="1">Uncharacterized protein</fullName>
    </submittedName>
</protein>
<evidence type="ECO:0000313" key="2">
    <source>
        <dbReference type="Proteomes" id="UP000070531"/>
    </source>
</evidence>
<comment type="caution">
    <text evidence="1">The sequence shown here is derived from an EMBL/GenBank/DDBJ whole genome shotgun (WGS) entry which is preliminary data.</text>
</comment>